<dbReference type="InParanoid" id="A0A165EZ55"/>
<dbReference type="InterPro" id="IPR050471">
    <property type="entry name" value="AB_hydrolase"/>
</dbReference>
<dbReference type="GO" id="GO:0008233">
    <property type="term" value="F:peptidase activity"/>
    <property type="evidence" value="ECO:0007669"/>
    <property type="project" value="InterPro"/>
</dbReference>
<accession>A0A165EZ55</accession>
<dbReference type="PANTHER" id="PTHR43433">
    <property type="entry name" value="HYDROLASE, ALPHA/BETA FOLD FAMILY PROTEIN"/>
    <property type="match status" value="1"/>
</dbReference>
<dbReference type="PIRSF" id="PIRSF005539">
    <property type="entry name" value="Pept_S33_TRI_F1"/>
    <property type="match status" value="1"/>
</dbReference>
<proteinExistence type="inferred from homology"/>
<dbReference type="Gene3D" id="3.40.50.1820">
    <property type="entry name" value="alpha/beta hydrolase"/>
    <property type="match status" value="1"/>
</dbReference>
<dbReference type="OrthoDB" id="190201at2759"/>
<dbReference type="PRINTS" id="PR00793">
    <property type="entry name" value="PROAMNOPTASE"/>
</dbReference>
<evidence type="ECO:0000313" key="5">
    <source>
        <dbReference type="Proteomes" id="UP000076871"/>
    </source>
</evidence>
<dbReference type="InterPro" id="IPR029058">
    <property type="entry name" value="AB_hydrolase_fold"/>
</dbReference>
<organism evidence="4 5">
    <name type="scientific">Laetiporus sulphureus 93-53</name>
    <dbReference type="NCBI Taxonomy" id="1314785"/>
    <lineage>
        <taxon>Eukaryota</taxon>
        <taxon>Fungi</taxon>
        <taxon>Dikarya</taxon>
        <taxon>Basidiomycota</taxon>
        <taxon>Agaricomycotina</taxon>
        <taxon>Agaricomycetes</taxon>
        <taxon>Polyporales</taxon>
        <taxon>Laetiporus</taxon>
    </lineage>
</organism>
<dbReference type="STRING" id="1314785.A0A165EZ55"/>
<dbReference type="InterPro" id="IPR002410">
    <property type="entry name" value="Peptidase_S33"/>
</dbReference>
<dbReference type="InterPro" id="IPR005945">
    <property type="entry name" value="Pro_imino_pep"/>
</dbReference>
<dbReference type="AlphaFoldDB" id="A0A165EZ55"/>
<keyword evidence="2" id="KW-0378">Hydrolase</keyword>
<dbReference type="Pfam" id="PF00561">
    <property type="entry name" value="Abhydrolase_1"/>
    <property type="match status" value="1"/>
</dbReference>
<reference evidence="4 5" key="1">
    <citation type="journal article" date="2016" name="Mol. Biol. Evol.">
        <title>Comparative Genomics of Early-Diverging Mushroom-Forming Fungi Provides Insights into the Origins of Lignocellulose Decay Capabilities.</title>
        <authorList>
            <person name="Nagy L.G."/>
            <person name="Riley R."/>
            <person name="Tritt A."/>
            <person name="Adam C."/>
            <person name="Daum C."/>
            <person name="Floudas D."/>
            <person name="Sun H."/>
            <person name="Yadav J.S."/>
            <person name="Pangilinan J."/>
            <person name="Larsson K.H."/>
            <person name="Matsuura K."/>
            <person name="Barry K."/>
            <person name="Labutti K."/>
            <person name="Kuo R."/>
            <person name="Ohm R.A."/>
            <person name="Bhattacharya S.S."/>
            <person name="Shirouzu T."/>
            <person name="Yoshinaga Y."/>
            <person name="Martin F.M."/>
            <person name="Grigoriev I.V."/>
            <person name="Hibbett D.S."/>
        </authorList>
    </citation>
    <scope>NUCLEOTIDE SEQUENCE [LARGE SCALE GENOMIC DNA]</scope>
    <source>
        <strain evidence="4 5">93-53</strain>
    </source>
</reference>
<comment type="similarity">
    <text evidence="1">Belongs to the peptidase S33 family.</text>
</comment>
<dbReference type="RefSeq" id="XP_040765763.1">
    <property type="nucleotide sequence ID" value="XM_040904227.1"/>
</dbReference>
<name>A0A165EZ55_9APHY</name>
<evidence type="ECO:0000259" key="3">
    <source>
        <dbReference type="Pfam" id="PF00561"/>
    </source>
</evidence>
<dbReference type="SUPFAM" id="SSF53474">
    <property type="entry name" value="alpha/beta-Hydrolases"/>
    <property type="match status" value="1"/>
</dbReference>
<dbReference type="GO" id="GO:0006508">
    <property type="term" value="P:proteolysis"/>
    <property type="evidence" value="ECO:0007669"/>
    <property type="project" value="InterPro"/>
</dbReference>
<evidence type="ECO:0000256" key="1">
    <source>
        <dbReference type="ARBA" id="ARBA00010088"/>
    </source>
</evidence>
<dbReference type="EMBL" id="KV427617">
    <property type="protein sequence ID" value="KZT08023.1"/>
    <property type="molecule type" value="Genomic_DNA"/>
</dbReference>
<keyword evidence="5" id="KW-1185">Reference proteome</keyword>
<dbReference type="Proteomes" id="UP000076871">
    <property type="component" value="Unassembled WGS sequence"/>
</dbReference>
<feature type="domain" description="AB hydrolase-1" evidence="3">
    <location>
        <begin position="33"/>
        <end position="286"/>
    </location>
</feature>
<evidence type="ECO:0000313" key="4">
    <source>
        <dbReference type="EMBL" id="KZT08023.1"/>
    </source>
</evidence>
<sequence length="300" mass="33858">MSETTGRVDFVVSNETYQTWYKVYGDLKSGVRPLVTLHGGPGIPHQYLLPHIDLCKLYSIPVVFYDQIGCGESTHLPDKPKEFWRMDLFLDELENLVARLGIQNNFDVLGHSAGGRLAASLACYRHPPGLKRLVIFSSPASMKFWVDGCRSLLAQLPEDVQDVIRKHEEAGTTDDPEYQKATGVFFARHVCRIDPQPQDLQTALAAMAAEPTVYRTMNGPSEWCVTGPNKDWTIIDDLHRITTPTLLINGAYDEATDLCVSPYFRGIAKVKWVKFANSSHLACFEERERYMQVVADFLKM</sequence>
<protein>
    <submittedName>
        <fullName evidence="4">Proline-specific peptidase</fullName>
    </submittedName>
</protein>
<dbReference type="PANTHER" id="PTHR43433:SF5">
    <property type="entry name" value="AB HYDROLASE-1 DOMAIN-CONTAINING PROTEIN"/>
    <property type="match status" value="1"/>
</dbReference>
<evidence type="ECO:0000256" key="2">
    <source>
        <dbReference type="ARBA" id="ARBA00022801"/>
    </source>
</evidence>
<dbReference type="InterPro" id="IPR000073">
    <property type="entry name" value="AB_hydrolase_1"/>
</dbReference>
<gene>
    <name evidence="4" type="ORF">LAESUDRAFT_650218</name>
</gene>
<dbReference type="NCBIfam" id="TIGR01250">
    <property type="entry name" value="pro_imino_pep_2"/>
    <property type="match status" value="1"/>
</dbReference>
<dbReference type="GeneID" id="63821257"/>